<keyword evidence="2" id="KW-1185">Reference proteome</keyword>
<dbReference type="Proteomes" id="UP000242317">
    <property type="component" value="Unassembled WGS sequence"/>
</dbReference>
<protein>
    <submittedName>
        <fullName evidence="1">Uncharacterized protein</fullName>
    </submittedName>
</protein>
<name>A0A1G6HLH0_9GAMM</name>
<proteinExistence type="predicted"/>
<dbReference type="AlphaFoldDB" id="A0A1G6HLH0"/>
<accession>A0A1G6HLH0</accession>
<organism evidence="1 2">
    <name type="scientific">Acinetobacter marinus</name>
    <dbReference type="NCBI Taxonomy" id="281375"/>
    <lineage>
        <taxon>Bacteria</taxon>
        <taxon>Pseudomonadati</taxon>
        <taxon>Pseudomonadota</taxon>
        <taxon>Gammaproteobacteria</taxon>
        <taxon>Moraxellales</taxon>
        <taxon>Moraxellaceae</taxon>
        <taxon>Acinetobacter</taxon>
    </lineage>
</organism>
<evidence type="ECO:0000313" key="1">
    <source>
        <dbReference type="EMBL" id="SDB95034.1"/>
    </source>
</evidence>
<evidence type="ECO:0000313" key="2">
    <source>
        <dbReference type="Proteomes" id="UP000242317"/>
    </source>
</evidence>
<sequence length="208" mass="24194">MAWLKSLRAHENVETVNKEGNLIKISTKDNRPELLSLSNFNEKLTGKMLQTLLNTYTFDFLLCNKKNFFLDEDAIRLLKENNISYGTSSDLFRLLNDTKTAYSNFINKDSEYIMKNLGNNFNVKSYQLTSNRKVSVKRHNGRDITFVFINEYAITQERINEIHELYAPFDFVLAANPNAHWRDYTYRGHGVKIGLWAALFSFLENPSS</sequence>
<reference evidence="2" key="1">
    <citation type="submission" date="2016-09" db="EMBL/GenBank/DDBJ databases">
        <authorList>
            <person name="Varghese N."/>
            <person name="Submissions S."/>
        </authorList>
    </citation>
    <scope>NUCLEOTIDE SEQUENCE [LARGE SCALE GENOMIC DNA]</scope>
    <source>
        <strain evidence="2">ANC 3699</strain>
    </source>
</reference>
<dbReference type="EMBL" id="FMYK01000002">
    <property type="protein sequence ID" value="SDB95034.1"/>
    <property type="molecule type" value="Genomic_DNA"/>
</dbReference>
<dbReference type="OrthoDB" id="1494966at2"/>
<gene>
    <name evidence="1" type="ORF">SAMN05421749_102370</name>
</gene>
<dbReference type="RefSeq" id="WP_143005185.1">
    <property type="nucleotide sequence ID" value="NZ_FMYK01000002.1"/>
</dbReference>